<organism evidence="7 8">
    <name type="scientific">Candidatus Fimimorpha faecalis</name>
    <dbReference type="NCBI Taxonomy" id="2840824"/>
    <lineage>
        <taxon>Bacteria</taxon>
        <taxon>Bacillati</taxon>
        <taxon>Bacillota</taxon>
        <taxon>Clostridia</taxon>
        <taxon>Eubacteriales</taxon>
        <taxon>Candidatus Fimimorpha</taxon>
    </lineage>
</organism>
<evidence type="ECO:0000256" key="5">
    <source>
        <dbReference type="ARBA" id="ARBA00050776"/>
    </source>
</evidence>
<keyword evidence="4" id="KW-0663">Pyridoxal phosphate</keyword>
<dbReference type="Proteomes" id="UP000824201">
    <property type="component" value="Unassembled WGS sequence"/>
</dbReference>
<dbReference type="InterPro" id="IPR010969">
    <property type="entry name" value="Cys_dSase-rel_unknwn_funct"/>
</dbReference>
<reference evidence="7" key="2">
    <citation type="journal article" date="2021" name="PeerJ">
        <title>Extensive microbial diversity within the chicken gut microbiome revealed by metagenomics and culture.</title>
        <authorList>
            <person name="Gilroy R."/>
            <person name="Ravi A."/>
            <person name="Getino M."/>
            <person name="Pursley I."/>
            <person name="Horton D.L."/>
            <person name="Alikhan N.F."/>
            <person name="Baker D."/>
            <person name="Gharbi K."/>
            <person name="Hall N."/>
            <person name="Watson M."/>
            <person name="Adriaenssens E.M."/>
            <person name="Foster-Nyarko E."/>
            <person name="Jarju S."/>
            <person name="Secka A."/>
            <person name="Antonio M."/>
            <person name="Oren A."/>
            <person name="Chaudhuri R.R."/>
            <person name="La Ragione R."/>
            <person name="Hildebrand F."/>
            <person name="Pallen M.J."/>
        </authorList>
    </citation>
    <scope>NUCLEOTIDE SEQUENCE</scope>
    <source>
        <strain evidence="7">ChiW13-3771</strain>
    </source>
</reference>
<keyword evidence="7" id="KW-0032">Aminotransferase</keyword>
<dbReference type="EC" id="2.8.1.7" evidence="3"/>
<dbReference type="AlphaFoldDB" id="A0A9D1EDK5"/>
<dbReference type="GO" id="GO:0031071">
    <property type="term" value="F:cysteine desulfurase activity"/>
    <property type="evidence" value="ECO:0007669"/>
    <property type="project" value="UniProtKB-EC"/>
</dbReference>
<sequence>MIYFDNAATTLQKPKEVAEAVYKAIQNFGNSGRGASSVSLQASRIIYDTREKIADLFHCSDPAKVAFTSNSTESLNTVIKGVLQPGDHVITTVLEHNSVLRPLYQLEQEGVEVSIVPCRENGRLEVSDMEHYIQSNTRAIVCTHVSNLTGNKIDIHAVGQLCRENGLLFLLDASQSAGVFPIDMKEDCISAVCFTGHKSLYGPQGTGGICLGDKITVRPLKVGGSGIMTFEREHPNVMPTALEAGTLNGHGIAGLNAGLRYVLKQGCERIHEYEVALMKQFYYGIKDLPGIKVYGDFSGWDRAAIVTFNIADYDSAQVSDELSQRFGIETRAGGHCAPLMHRALGTEHQGAVRFSFSNFNTSEEVAVGVEAIKTLIYEDMD</sequence>
<dbReference type="InterPro" id="IPR015421">
    <property type="entry name" value="PyrdxlP-dep_Trfase_major"/>
</dbReference>
<comment type="caution">
    <text evidence="7">The sequence shown here is derived from an EMBL/GenBank/DDBJ whole genome shotgun (WGS) entry which is preliminary data.</text>
</comment>
<name>A0A9D1EDK5_9FIRM</name>
<dbReference type="PANTHER" id="PTHR43586:SF4">
    <property type="entry name" value="ISOPENICILLIN N EPIMERASE"/>
    <property type="match status" value="1"/>
</dbReference>
<dbReference type="EMBL" id="DVHN01000060">
    <property type="protein sequence ID" value="HIR88386.1"/>
    <property type="molecule type" value="Genomic_DNA"/>
</dbReference>
<dbReference type="InterPro" id="IPR015422">
    <property type="entry name" value="PyrdxlP-dep_Trfase_small"/>
</dbReference>
<comment type="similarity">
    <text evidence="2">Belongs to the class-V pyridoxal-phosphate-dependent aminotransferase family. Csd subfamily.</text>
</comment>
<protein>
    <recommendedName>
        <fullName evidence="3">cysteine desulfurase</fullName>
        <ecNumber evidence="3">2.8.1.7</ecNumber>
    </recommendedName>
</protein>
<gene>
    <name evidence="7" type="ORF">IAC96_05485</name>
</gene>
<evidence type="ECO:0000313" key="7">
    <source>
        <dbReference type="EMBL" id="HIR88386.1"/>
    </source>
</evidence>
<dbReference type="Pfam" id="PF00266">
    <property type="entry name" value="Aminotran_5"/>
    <property type="match status" value="1"/>
</dbReference>
<dbReference type="InterPro" id="IPR016454">
    <property type="entry name" value="Cysteine_dSase"/>
</dbReference>
<proteinExistence type="inferred from homology"/>
<dbReference type="NCBIfam" id="TIGR01977">
    <property type="entry name" value="am_tr_V_EF2568"/>
    <property type="match status" value="1"/>
</dbReference>
<dbReference type="InterPro" id="IPR000192">
    <property type="entry name" value="Aminotrans_V_dom"/>
</dbReference>
<dbReference type="SUPFAM" id="SSF53383">
    <property type="entry name" value="PLP-dependent transferases"/>
    <property type="match status" value="1"/>
</dbReference>
<evidence type="ECO:0000256" key="1">
    <source>
        <dbReference type="ARBA" id="ARBA00001933"/>
    </source>
</evidence>
<feature type="domain" description="Aminotransferase class V" evidence="6">
    <location>
        <begin position="2"/>
        <end position="365"/>
    </location>
</feature>
<dbReference type="InterPro" id="IPR015424">
    <property type="entry name" value="PyrdxlP-dep_Trfase"/>
</dbReference>
<dbReference type="Gene3D" id="3.90.1150.10">
    <property type="entry name" value="Aspartate Aminotransferase, domain 1"/>
    <property type="match status" value="1"/>
</dbReference>
<reference evidence="7" key="1">
    <citation type="submission" date="2020-10" db="EMBL/GenBank/DDBJ databases">
        <authorList>
            <person name="Gilroy R."/>
        </authorList>
    </citation>
    <scope>NUCLEOTIDE SEQUENCE</scope>
    <source>
        <strain evidence="7">ChiW13-3771</strain>
    </source>
</reference>
<dbReference type="PIRSF" id="PIRSF005572">
    <property type="entry name" value="NifS"/>
    <property type="match status" value="1"/>
</dbReference>
<evidence type="ECO:0000256" key="4">
    <source>
        <dbReference type="ARBA" id="ARBA00022898"/>
    </source>
</evidence>
<evidence type="ECO:0000313" key="8">
    <source>
        <dbReference type="Proteomes" id="UP000824201"/>
    </source>
</evidence>
<dbReference type="GO" id="GO:0008483">
    <property type="term" value="F:transaminase activity"/>
    <property type="evidence" value="ECO:0007669"/>
    <property type="project" value="UniProtKB-KW"/>
</dbReference>
<comment type="catalytic activity">
    <reaction evidence="5">
        <text>(sulfur carrier)-H + L-cysteine = (sulfur carrier)-SH + L-alanine</text>
        <dbReference type="Rhea" id="RHEA:43892"/>
        <dbReference type="Rhea" id="RHEA-COMP:14737"/>
        <dbReference type="Rhea" id="RHEA-COMP:14739"/>
        <dbReference type="ChEBI" id="CHEBI:29917"/>
        <dbReference type="ChEBI" id="CHEBI:35235"/>
        <dbReference type="ChEBI" id="CHEBI:57972"/>
        <dbReference type="ChEBI" id="CHEBI:64428"/>
        <dbReference type="EC" id="2.8.1.7"/>
    </reaction>
</comment>
<comment type="cofactor">
    <cofactor evidence="1">
        <name>pyridoxal 5'-phosphate</name>
        <dbReference type="ChEBI" id="CHEBI:597326"/>
    </cofactor>
</comment>
<keyword evidence="7" id="KW-0808">Transferase</keyword>
<evidence type="ECO:0000259" key="6">
    <source>
        <dbReference type="Pfam" id="PF00266"/>
    </source>
</evidence>
<evidence type="ECO:0000256" key="3">
    <source>
        <dbReference type="ARBA" id="ARBA00012239"/>
    </source>
</evidence>
<evidence type="ECO:0000256" key="2">
    <source>
        <dbReference type="ARBA" id="ARBA00010447"/>
    </source>
</evidence>
<accession>A0A9D1EDK5</accession>
<dbReference type="Gene3D" id="3.40.640.10">
    <property type="entry name" value="Type I PLP-dependent aspartate aminotransferase-like (Major domain)"/>
    <property type="match status" value="1"/>
</dbReference>
<dbReference type="PANTHER" id="PTHR43586">
    <property type="entry name" value="CYSTEINE DESULFURASE"/>
    <property type="match status" value="1"/>
</dbReference>